<protein>
    <submittedName>
        <fullName evidence="6">LysR family transcriptional regulator</fullName>
    </submittedName>
</protein>
<accession>A0A6A8AI81</accession>
<feature type="domain" description="HTH lysR-type" evidence="5">
    <location>
        <begin position="1"/>
        <end position="59"/>
    </location>
</feature>
<dbReference type="InterPro" id="IPR000847">
    <property type="entry name" value="LysR_HTH_N"/>
</dbReference>
<evidence type="ECO:0000313" key="7">
    <source>
        <dbReference type="Proteomes" id="UP000435138"/>
    </source>
</evidence>
<dbReference type="RefSeq" id="WP_153359316.1">
    <property type="nucleotide sequence ID" value="NZ_WIXI01000050.1"/>
</dbReference>
<evidence type="ECO:0000256" key="4">
    <source>
        <dbReference type="ARBA" id="ARBA00023163"/>
    </source>
</evidence>
<dbReference type="InterPro" id="IPR036388">
    <property type="entry name" value="WH-like_DNA-bd_sf"/>
</dbReference>
<dbReference type="CDD" id="cd08472">
    <property type="entry name" value="PBP2_CrgA_like_3"/>
    <property type="match status" value="1"/>
</dbReference>
<keyword evidence="7" id="KW-1185">Reference proteome</keyword>
<dbReference type="FunFam" id="1.10.10.10:FF:000001">
    <property type="entry name" value="LysR family transcriptional regulator"/>
    <property type="match status" value="1"/>
</dbReference>
<evidence type="ECO:0000259" key="5">
    <source>
        <dbReference type="PROSITE" id="PS50931"/>
    </source>
</evidence>
<organism evidence="6 7">
    <name type="scientific">Endobacterium cereale</name>
    <dbReference type="NCBI Taxonomy" id="2663029"/>
    <lineage>
        <taxon>Bacteria</taxon>
        <taxon>Pseudomonadati</taxon>
        <taxon>Pseudomonadota</taxon>
        <taxon>Alphaproteobacteria</taxon>
        <taxon>Hyphomicrobiales</taxon>
        <taxon>Rhizobiaceae</taxon>
        <taxon>Endobacterium</taxon>
    </lineage>
</organism>
<evidence type="ECO:0000256" key="1">
    <source>
        <dbReference type="ARBA" id="ARBA00009437"/>
    </source>
</evidence>
<dbReference type="GO" id="GO:0006351">
    <property type="term" value="P:DNA-templated transcription"/>
    <property type="evidence" value="ECO:0007669"/>
    <property type="project" value="TreeGrafter"/>
</dbReference>
<dbReference type="AlphaFoldDB" id="A0A6A8AI81"/>
<dbReference type="GO" id="GO:0043565">
    <property type="term" value="F:sequence-specific DNA binding"/>
    <property type="evidence" value="ECO:0007669"/>
    <property type="project" value="TreeGrafter"/>
</dbReference>
<dbReference type="InterPro" id="IPR005119">
    <property type="entry name" value="LysR_subst-bd"/>
</dbReference>
<keyword evidence="2" id="KW-0805">Transcription regulation</keyword>
<reference evidence="6 7" key="1">
    <citation type="submission" date="2019-11" db="EMBL/GenBank/DDBJ databases">
        <title>Genome analysis of Rhizobacterium cereale a novel genus and species isolated from maize roots in North Spain.</title>
        <authorList>
            <person name="Menendez E."/>
            <person name="Flores-Felix J.D."/>
            <person name="Ramirez-Bahena M.-H."/>
            <person name="Igual J.M."/>
            <person name="Garcia-Fraile P."/>
            <person name="Peix A."/>
            <person name="Velazquez E."/>
        </authorList>
    </citation>
    <scope>NUCLEOTIDE SEQUENCE [LARGE SCALE GENOMIC DNA]</scope>
    <source>
        <strain evidence="6 7">RZME27</strain>
    </source>
</reference>
<dbReference type="Gene3D" id="3.40.190.290">
    <property type="match status" value="1"/>
</dbReference>
<dbReference type="EMBL" id="WIXI01000050">
    <property type="protein sequence ID" value="MQY49527.1"/>
    <property type="molecule type" value="Genomic_DNA"/>
</dbReference>
<name>A0A6A8AI81_9HYPH</name>
<keyword evidence="3" id="KW-0238">DNA-binding</keyword>
<comment type="caution">
    <text evidence="6">The sequence shown here is derived from an EMBL/GenBank/DDBJ whole genome shotgun (WGS) entry which is preliminary data.</text>
</comment>
<dbReference type="SUPFAM" id="SSF53850">
    <property type="entry name" value="Periplasmic binding protein-like II"/>
    <property type="match status" value="1"/>
</dbReference>
<dbReference type="SUPFAM" id="SSF46785">
    <property type="entry name" value="Winged helix' DNA-binding domain"/>
    <property type="match status" value="1"/>
</dbReference>
<evidence type="ECO:0000256" key="3">
    <source>
        <dbReference type="ARBA" id="ARBA00023125"/>
    </source>
</evidence>
<dbReference type="Pfam" id="PF00126">
    <property type="entry name" value="HTH_1"/>
    <property type="match status" value="1"/>
</dbReference>
<dbReference type="GO" id="GO:0003700">
    <property type="term" value="F:DNA-binding transcription factor activity"/>
    <property type="evidence" value="ECO:0007669"/>
    <property type="project" value="InterPro"/>
</dbReference>
<evidence type="ECO:0000256" key="2">
    <source>
        <dbReference type="ARBA" id="ARBA00023015"/>
    </source>
</evidence>
<dbReference type="PANTHER" id="PTHR30537:SF72">
    <property type="entry name" value="LYSR FAMILY TRANSCRIPTIONAL REGULATOR"/>
    <property type="match status" value="1"/>
</dbReference>
<dbReference type="Proteomes" id="UP000435138">
    <property type="component" value="Unassembled WGS sequence"/>
</dbReference>
<dbReference type="PROSITE" id="PS50931">
    <property type="entry name" value="HTH_LYSR"/>
    <property type="match status" value="1"/>
</dbReference>
<dbReference type="PANTHER" id="PTHR30537">
    <property type="entry name" value="HTH-TYPE TRANSCRIPTIONAL REGULATOR"/>
    <property type="match status" value="1"/>
</dbReference>
<dbReference type="Pfam" id="PF03466">
    <property type="entry name" value="LysR_substrate"/>
    <property type="match status" value="1"/>
</dbReference>
<evidence type="ECO:0000313" key="6">
    <source>
        <dbReference type="EMBL" id="MQY49527.1"/>
    </source>
</evidence>
<dbReference type="InterPro" id="IPR058163">
    <property type="entry name" value="LysR-type_TF_proteobact-type"/>
</dbReference>
<dbReference type="InterPro" id="IPR036390">
    <property type="entry name" value="WH_DNA-bd_sf"/>
</dbReference>
<gene>
    <name evidence="6" type="ORF">GAO09_26175</name>
</gene>
<proteinExistence type="inferred from homology"/>
<dbReference type="Gene3D" id="1.10.10.10">
    <property type="entry name" value="Winged helix-like DNA-binding domain superfamily/Winged helix DNA-binding domain"/>
    <property type="match status" value="1"/>
</dbReference>
<keyword evidence="4" id="KW-0804">Transcription</keyword>
<comment type="similarity">
    <text evidence="1">Belongs to the LysR transcriptional regulatory family.</text>
</comment>
<sequence>MDQFSAIRAFMRIVETGSLSKAAMSLEMPKSTVSKLLADLEIHLGTKLLQRSTRSVALTAEGTTYYEHVGQVMLGLQDADLSVRESSASPSGRIRIDVPSSLANTLVIPALTEFRALYPDIQLVIGISDRPVALIEEAVDCVLRVGHLPDTSLIARTIYMDRLITCASPTYLATRDRPVTPEELRQGHDIIGYFSALTGEARPLVFKQGDRVVEISDTNLLSNDSTGQRSMILSGLGIGQLFRSTVVTHLNTGALISVLDDWTDYAAPVSILYPSSKKLTARVRVFIDWLTDHLRRSHGGDQI</sequence>